<evidence type="ECO:0000313" key="1">
    <source>
        <dbReference type="EMBL" id="KAI3798538.1"/>
    </source>
</evidence>
<comment type="caution">
    <text evidence="1">The sequence shown here is derived from an EMBL/GenBank/DDBJ whole genome shotgun (WGS) entry which is preliminary data.</text>
</comment>
<reference evidence="1 2" key="2">
    <citation type="journal article" date="2022" name="Mol. Ecol. Resour.">
        <title>The genomes of chicory, endive, great burdock and yacon provide insights into Asteraceae paleo-polyploidization history and plant inulin production.</title>
        <authorList>
            <person name="Fan W."/>
            <person name="Wang S."/>
            <person name="Wang H."/>
            <person name="Wang A."/>
            <person name="Jiang F."/>
            <person name="Liu H."/>
            <person name="Zhao H."/>
            <person name="Xu D."/>
            <person name="Zhang Y."/>
        </authorList>
    </citation>
    <scope>NUCLEOTIDE SEQUENCE [LARGE SCALE GENOMIC DNA]</scope>
    <source>
        <strain evidence="2">cv. Yunnan</strain>
        <tissue evidence="1">Leaves</tissue>
    </source>
</reference>
<sequence length="211" mass="23276">MRTPFWSFIIVWFDVKTEEFGLLDPPKPKGGHWNIEHQLVDLNGELCGGFVSGCWNKEGGILLTSNGGKWLFVYCLKTGSYRRVDRGDRCEAVIRMYQSSLFSIRDAVVAFVVGSFVCTDCVCEFILRSSAISGFVGEKHGGSAHTENAIAQKHGSFVAGVPVECDVLHAQTTAYELGFAFNKCCAKSIDISPAQQPIPPRLKLMMSDRSL</sequence>
<proteinExistence type="predicted"/>
<dbReference type="EMBL" id="CM042028">
    <property type="protein sequence ID" value="KAI3798538.1"/>
    <property type="molecule type" value="Genomic_DNA"/>
</dbReference>
<organism evidence="1 2">
    <name type="scientific">Smallanthus sonchifolius</name>
    <dbReference type="NCBI Taxonomy" id="185202"/>
    <lineage>
        <taxon>Eukaryota</taxon>
        <taxon>Viridiplantae</taxon>
        <taxon>Streptophyta</taxon>
        <taxon>Embryophyta</taxon>
        <taxon>Tracheophyta</taxon>
        <taxon>Spermatophyta</taxon>
        <taxon>Magnoliopsida</taxon>
        <taxon>eudicotyledons</taxon>
        <taxon>Gunneridae</taxon>
        <taxon>Pentapetalae</taxon>
        <taxon>asterids</taxon>
        <taxon>campanulids</taxon>
        <taxon>Asterales</taxon>
        <taxon>Asteraceae</taxon>
        <taxon>Asteroideae</taxon>
        <taxon>Heliantheae alliance</taxon>
        <taxon>Millerieae</taxon>
        <taxon>Smallanthus</taxon>
    </lineage>
</organism>
<dbReference type="Proteomes" id="UP001056120">
    <property type="component" value="Linkage Group LG11"/>
</dbReference>
<gene>
    <name evidence="1" type="ORF">L1987_33815</name>
</gene>
<reference evidence="2" key="1">
    <citation type="journal article" date="2022" name="Mol. Ecol. Resour.">
        <title>The genomes of chicory, endive, great burdock and yacon provide insights into Asteraceae palaeo-polyploidization history and plant inulin production.</title>
        <authorList>
            <person name="Fan W."/>
            <person name="Wang S."/>
            <person name="Wang H."/>
            <person name="Wang A."/>
            <person name="Jiang F."/>
            <person name="Liu H."/>
            <person name="Zhao H."/>
            <person name="Xu D."/>
            <person name="Zhang Y."/>
        </authorList>
    </citation>
    <scope>NUCLEOTIDE SEQUENCE [LARGE SCALE GENOMIC DNA]</scope>
    <source>
        <strain evidence="2">cv. Yunnan</strain>
    </source>
</reference>
<name>A0ACB9HSW7_9ASTR</name>
<keyword evidence="2" id="KW-1185">Reference proteome</keyword>
<evidence type="ECO:0000313" key="2">
    <source>
        <dbReference type="Proteomes" id="UP001056120"/>
    </source>
</evidence>
<accession>A0ACB9HSW7</accession>
<protein>
    <submittedName>
        <fullName evidence="1">Uncharacterized protein</fullName>
    </submittedName>
</protein>